<protein>
    <submittedName>
        <fullName evidence="2">Uncharacterized protein</fullName>
    </submittedName>
</protein>
<organism evidence="2 3">
    <name type="scientific">Hippocampus comes</name>
    <name type="common">Tiger tail seahorse</name>
    <dbReference type="NCBI Taxonomy" id="109280"/>
    <lineage>
        <taxon>Eukaryota</taxon>
        <taxon>Metazoa</taxon>
        <taxon>Chordata</taxon>
        <taxon>Craniata</taxon>
        <taxon>Vertebrata</taxon>
        <taxon>Euteleostomi</taxon>
        <taxon>Actinopterygii</taxon>
        <taxon>Neopterygii</taxon>
        <taxon>Teleostei</taxon>
        <taxon>Neoteleostei</taxon>
        <taxon>Acanthomorphata</taxon>
        <taxon>Syngnathiaria</taxon>
        <taxon>Syngnathiformes</taxon>
        <taxon>Syngnathoidei</taxon>
        <taxon>Syngnathidae</taxon>
        <taxon>Hippocampus</taxon>
    </lineage>
</organism>
<dbReference type="STRING" id="109280.ENSHCOP00000013114"/>
<dbReference type="AlphaFoldDB" id="A0A3Q2Y626"/>
<dbReference type="PANTHER" id="PTHR18934">
    <property type="entry name" value="ATP-DEPENDENT RNA HELICASE"/>
    <property type="match status" value="1"/>
</dbReference>
<reference evidence="2" key="1">
    <citation type="submission" date="2025-08" db="UniProtKB">
        <authorList>
            <consortium name="Ensembl"/>
        </authorList>
    </citation>
    <scope>IDENTIFICATION</scope>
</reference>
<dbReference type="GO" id="GO:0003723">
    <property type="term" value="F:RNA binding"/>
    <property type="evidence" value="ECO:0007669"/>
    <property type="project" value="TreeGrafter"/>
</dbReference>
<keyword evidence="3" id="KW-1185">Reference proteome</keyword>
<dbReference type="GO" id="GO:0003724">
    <property type="term" value="F:RNA helicase activity"/>
    <property type="evidence" value="ECO:0007669"/>
    <property type="project" value="TreeGrafter"/>
</dbReference>
<dbReference type="Ensembl" id="ENSHCOT00000027175.1">
    <property type="protein sequence ID" value="ENSHCOP00000013114.1"/>
    <property type="gene ID" value="ENSHCOG00000016197.1"/>
</dbReference>
<dbReference type="PANTHER" id="PTHR18934:SF85">
    <property type="entry name" value="ATP-DEPENDENT RNA HELICASE DHX8"/>
    <property type="match status" value="1"/>
</dbReference>
<evidence type="ECO:0000313" key="3">
    <source>
        <dbReference type="Proteomes" id="UP000264820"/>
    </source>
</evidence>
<dbReference type="Gene3D" id="3.40.50.300">
    <property type="entry name" value="P-loop containing nucleotide triphosphate hydrolases"/>
    <property type="match status" value="1"/>
</dbReference>
<dbReference type="GeneTree" id="ENSGT00940000155510"/>
<dbReference type="GO" id="GO:0000390">
    <property type="term" value="P:spliceosomal complex disassembly"/>
    <property type="evidence" value="ECO:0007669"/>
    <property type="project" value="TreeGrafter"/>
</dbReference>
<reference evidence="2" key="2">
    <citation type="submission" date="2025-09" db="UniProtKB">
        <authorList>
            <consortium name="Ensembl"/>
        </authorList>
    </citation>
    <scope>IDENTIFICATION</scope>
</reference>
<evidence type="ECO:0000256" key="1">
    <source>
        <dbReference type="SAM" id="MobiDB-lite"/>
    </source>
</evidence>
<name>A0A3Q2Y626_HIPCM</name>
<evidence type="ECO:0000313" key="2">
    <source>
        <dbReference type="Ensembl" id="ENSHCOP00000013114.1"/>
    </source>
</evidence>
<dbReference type="GO" id="GO:0071013">
    <property type="term" value="C:catalytic step 2 spliceosome"/>
    <property type="evidence" value="ECO:0007669"/>
    <property type="project" value="TreeGrafter"/>
</dbReference>
<feature type="region of interest" description="Disordered" evidence="1">
    <location>
        <begin position="1"/>
        <end position="31"/>
    </location>
</feature>
<sequence length="111" mass="11981">MQEALGRSGARVGTAQGRQGTKGPGQSPWKRYAFGGNQVSYGRKTELSIMQQRESLPIFNLKQQLILIVVGETGSGKTTQITQYLAEAGYTARGKIGCPQPRRVSSCHLVG</sequence>
<dbReference type="InterPro" id="IPR027417">
    <property type="entry name" value="P-loop_NTPase"/>
</dbReference>
<dbReference type="Proteomes" id="UP000264820">
    <property type="component" value="Unplaced"/>
</dbReference>
<proteinExistence type="predicted"/>
<dbReference type="SUPFAM" id="SSF52540">
    <property type="entry name" value="P-loop containing nucleoside triphosphate hydrolases"/>
    <property type="match status" value="1"/>
</dbReference>
<accession>A0A3Q2Y626</accession>